<keyword evidence="4" id="KW-0963">Cytoplasm</keyword>
<comment type="function">
    <text evidence="8">Involved in DNA mismatch repair in slow-growing cells. Acts as a chaperone during the assembly of the 26S proteasome, specifically of the base subcomplex of the 19S regulatory complex (RC).</text>
</comment>
<dbReference type="Pfam" id="PF18795">
    <property type="entry name" value="HSM3_N"/>
    <property type="match status" value="1"/>
</dbReference>
<dbReference type="EMBL" id="JAEUBG010005865">
    <property type="protein sequence ID" value="KAH3672108.1"/>
    <property type="molecule type" value="Genomic_DNA"/>
</dbReference>
<evidence type="ECO:0000256" key="4">
    <source>
        <dbReference type="ARBA" id="ARBA00022490"/>
    </source>
</evidence>
<evidence type="ECO:0000313" key="11">
    <source>
        <dbReference type="EMBL" id="KAH3672108.1"/>
    </source>
</evidence>
<evidence type="ECO:0000256" key="3">
    <source>
        <dbReference type="ARBA" id="ARBA00019167"/>
    </source>
</evidence>
<name>A0A9P8TA69_WICPI</name>
<evidence type="ECO:0000256" key="6">
    <source>
        <dbReference type="ARBA" id="ARBA00023186"/>
    </source>
</evidence>
<comment type="subcellular location">
    <subcellularLocation>
        <location evidence="1">Cytoplasm</location>
    </subcellularLocation>
</comment>
<dbReference type="OrthoDB" id="4074002at2759"/>
<sequence length="477" mass="53858">MTSKVISLISQLLKAINETPLDDLDSLIDEIISLITLDHSLFQNTEEQEYFNHLFLTVVAILKQSGALDEDETTLEYDKITELLDVMISISTYEQILNLISFDTLLQALDSQIPELQVLAMKILSKASPPDILANTPVINKLIFLLVNVSNVRVTNEIEISLDVLLRGELIIRRLLSQENLQVIDDAFQSAEGNNAVIVSRMLNLVLLLLEHTKTRDEIEDSVTPLLNKLIPTTAEDMDEMQLINLLQFYVDALSLIDGSLTDKAWLLDMFKPYIVSLISVYKSDLDKFDFIEGSIAELYSKISMVSLEFLSQLDSQFIHIGKAPTSLLLSSISPAYLSAHHPTLLSKLRITLNAIPVYRNLIRDNACFQLIKPSLNSKDILKQSYLEYIAIVESLSRYQPVFLLTELPQVMTKLLDGEAVTEEECFELRKRTLMNLNGLSDERLNVWKGKVQHEWNLLVNGAGRNIAEVAVFDSSM</sequence>
<dbReference type="GO" id="GO:0006281">
    <property type="term" value="P:DNA repair"/>
    <property type="evidence" value="ECO:0007669"/>
    <property type="project" value="UniProtKB-KW"/>
</dbReference>
<dbReference type="Gene3D" id="1.25.40.580">
    <property type="match status" value="1"/>
</dbReference>
<evidence type="ECO:0000256" key="1">
    <source>
        <dbReference type="ARBA" id="ARBA00004496"/>
    </source>
</evidence>
<reference evidence="11" key="1">
    <citation type="journal article" date="2021" name="Open Biol.">
        <title>Shared evolutionary footprints suggest mitochondrial oxidative damage underlies multiple complex I losses in fungi.</title>
        <authorList>
            <person name="Schikora-Tamarit M.A."/>
            <person name="Marcet-Houben M."/>
            <person name="Nosek J."/>
            <person name="Gabaldon T."/>
        </authorList>
    </citation>
    <scope>NUCLEOTIDE SEQUENCE</scope>
    <source>
        <strain evidence="11">CBS2887</strain>
    </source>
</reference>
<gene>
    <name evidence="11" type="ORF">WICPIJ_010152</name>
</gene>
<comment type="similarity">
    <text evidence="2">Belongs to the proteasome subunit S5B/HSM3 family.</text>
</comment>
<evidence type="ECO:0000259" key="9">
    <source>
        <dbReference type="Pfam" id="PF18794"/>
    </source>
</evidence>
<feature type="domain" description="DNA mismatch repair protein HSM3 N-terminal" evidence="10">
    <location>
        <begin position="11"/>
        <end position="254"/>
    </location>
</feature>
<keyword evidence="5" id="KW-0227">DNA damage</keyword>
<dbReference type="Pfam" id="PF18794">
    <property type="entry name" value="HSM3_C"/>
    <property type="match status" value="1"/>
</dbReference>
<evidence type="ECO:0000256" key="8">
    <source>
        <dbReference type="ARBA" id="ARBA00024671"/>
    </source>
</evidence>
<keyword evidence="6" id="KW-0143">Chaperone</keyword>
<feature type="domain" description="DNA mismatch repair protein HSM3 C-terminal" evidence="9">
    <location>
        <begin position="312"/>
        <end position="466"/>
    </location>
</feature>
<dbReference type="InterPro" id="IPR041335">
    <property type="entry name" value="HSM3_N"/>
</dbReference>
<accession>A0A9P8TA69</accession>
<evidence type="ECO:0000256" key="7">
    <source>
        <dbReference type="ARBA" id="ARBA00023204"/>
    </source>
</evidence>
<dbReference type="InterPro" id="IPR040752">
    <property type="entry name" value="HSM3_C"/>
</dbReference>
<evidence type="ECO:0000256" key="5">
    <source>
        <dbReference type="ARBA" id="ARBA00022763"/>
    </source>
</evidence>
<dbReference type="Gene3D" id="1.25.10.50">
    <property type="match status" value="1"/>
</dbReference>
<evidence type="ECO:0000259" key="10">
    <source>
        <dbReference type="Pfam" id="PF18795"/>
    </source>
</evidence>
<dbReference type="AlphaFoldDB" id="A0A9P8TA69"/>
<comment type="caution">
    <text evidence="11">The sequence shown here is derived from an EMBL/GenBank/DDBJ whole genome shotgun (WGS) entry which is preliminary data.</text>
</comment>
<evidence type="ECO:0000256" key="2">
    <source>
        <dbReference type="ARBA" id="ARBA00006823"/>
    </source>
</evidence>
<organism evidence="11 12">
    <name type="scientific">Wickerhamomyces pijperi</name>
    <name type="common">Yeast</name>
    <name type="synonym">Pichia pijperi</name>
    <dbReference type="NCBI Taxonomy" id="599730"/>
    <lineage>
        <taxon>Eukaryota</taxon>
        <taxon>Fungi</taxon>
        <taxon>Dikarya</taxon>
        <taxon>Ascomycota</taxon>
        <taxon>Saccharomycotina</taxon>
        <taxon>Saccharomycetes</taxon>
        <taxon>Phaffomycetales</taxon>
        <taxon>Wickerhamomycetaceae</taxon>
        <taxon>Wickerhamomyces</taxon>
    </lineage>
</organism>
<keyword evidence="12" id="KW-1185">Reference proteome</keyword>
<dbReference type="Proteomes" id="UP000774326">
    <property type="component" value="Unassembled WGS sequence"/>
</dbReference>
<dbReference type="GO" id="GO:0005737">
    <property type="term" value="C:cytoplasm"/>
    <property type="evidence" value="ECO:0007669"/>
    <property type="project" value="UniProtKB-SubCell"/>
</dbReference>
<proteinExistence type="inferred from homology"/>
<evidence type="ECO:0000313" key="12">
    <source>
        <dbReference type="Proteomes" id="UP000774326"/>
    </source>
</evidence>
<protein>
    <recommendedName>
        <fullName evidence="3">DNA mismatch repair protein HSM3</fullName>
    </recommendedName>
</protein>
<reference evidence="11" key="2">
    <citation type="submission" date="2021-01" db="EMBL/GenBank/DDBJ databases">
        <authorList>
            <person name="Schikora-Tamarit M.A."/>
        </authorList>
    </citation>
    <scope>NUCLEOTIDE SEQUENCE</scope>
    <source>
        <strain evidence="11">CBS2887</strain>
    </source>
</reference>
<keyword evidence="7" id="KW-0234">DNA repair</keyword>